<reference evidence="1" key="1">
    <citation type="submission" date="2022-11" db="EMBL/GenBank/DDBJ databases">
        <authorList>
            <person name="Kikuchi T."/>
        </authorList>
    </citation>
    <scope>NUCLEOTIDE SEQUENCE</scope>
    <source>
        <strain evidence="1">PS1010</strain>
    </source>
</reference>
<dbReference type="EMBL" id="CANHGI010000003">
    <property type="protein sequence ID" value="CAI5443956.1"/>
    <property type="molecule type" value="Genomic_DNA"/>
</dbReference>
<sequence length="144" mass="17143">MANNNDRRNCERSETFRNYLTANPEFKNRRPDILEEMATYFEKEELLFCCYESECLQECGYDLESLFENDMAKNIQTDAAKLLTKYNMAFFKNVAPLEFLLLFHADPDSVLIEFWKIRATHLNKIKSRLDDGRMGNENRKKPFF</sequence>
<name>A0A9P1IF20_9PELO</name>
<gene>
    <name evidence="1" type="ORF">CAMP_LOCUS6593</name>
</gene>
<proteinExistence type="predicted"/>
<dbReference type="AlphaFoldDB" id="A0A9P1IF20"/>
<dbReference type="Proteomes" id="UP001152747">
    <property type="component" value="Unassembled WGS sequence"/>
</dbReference>
<evidence type="ECO:0000313" key="1">
    <source>
        <dbReference type="EMBL" id="CAI5443956.1"/>
    </source>
</evidence>
<organism evidence="1 2">
    <name type="scientific">Caenorhabditis angaria</name>
    <dbReference type="NCBI Taxonomy" id="860376"/>
    <lineage>
        <taxon>Eukaryota</taxon>
        <taxon>Metazoa</taxon>
        <taxon>Ecdysozoa</taxon>
        <taxon>Nematoda</taxon>
        <taxon>Chromadorea</taxon>
        <taxon>Rhabditida</taxon>
        <taxon>Rhabditina</taxon>
        <taxon>Rhabditomorpha</taxon>
        <taxon>Rhabditoidea</taxon>
        <taxon>Rhabditidae</taxon>
        <taxon>Peloderinae</taxon>
        <taxon>Caenorhabditis</taxon>
    </lineage>
</organism>
<evidence type="ECO:0000313" key="2">
    <source>
        <dbReference type="Proteomes" id="UP001152747"/>
    </source>
</evidence>
<comment type="caution">
    <text evidence="1">The sequence shown here is derived from an EMBL/GenBank/DDBJ whole genome shotgun (WGS) entry which is preliminary data.</text>
</comment>
<protein>
    <submittedName>
        <fullName evidence="1">Uncharacterized protein</fullName>
    </submittedName>
</protein>
<keyword evidence="2" id="KW-1185">Reference proteome</keyword>
<accession>A0A9P1IF20</accession>